<protein>
    <submittedName>
        <fullName evidence="2">Uncharacterized protein</fullName>
    </submittedName>
</protein>
<proteinExistence type="predicted"/>
<accession>A0ABQ9YL84</accession>
<feature type="region of interest" description="Disordered" evidence="1">
    <location>
        <begin position="169"/>
        <end position="214"/>
    </location>
</feature>
<feature type="compositionally biased region" description="Basic and acidic residues" evidence="1">
    <location>
        <begin position="115"/>
        <end position="147"/>
    </location>
</feature>
<name>A0ABQ9YL84_9EUKA</name>
<feature type="compositionally biased region" description="Polar residues" evidence="1">
    <location>
        <begin position="192"/>
        <end position="204"/>
    </location>
</feature>
<sequence length="214" mass="24328">MTLNDEDIENYNVPVPLSVSELQVVSQLIDELVSLKLTLSQEASSTIDSLRTLRSKLDERNTNDDIDPDLISSLTKAQEKTHELEEELRALEEEDKLLHNQTEISQDDPEQQVSENERKLDQDIHDIQRRSHHLTREIKKKKKDLDKRRKRITTITESILMVTEGINLPEVPFQSPNSPPLSPASRSSPSSFCVQTPPVFSQLSPIPEPGIDAF</sequence>
<evidence type="ECO:0000313" key="2">
    <source>
        <dbReference type="EMBL" id="KAK2964509.1"/>
    </source>
</evidence>
<gene>
    <name evidence="2" type="ORF">BLNAU_425</name>
</gene>
<comment type="caution">
    <text evidence="2">The sequence shown here is derived from an EMBL/GenBank/DDBJ whole genome shotgun (WGS) entry which is preliminary data.</text>
</comment>
<dbReference type="Proteomes" id="UP001281761">
    <property type="component" value="Unassembled WGS sequence"/>
</dbReference>
<feature type="region of interest" description="Disordered" evidence="1">
    <location>
        <begin position="100"/>
        <end position="147"/>
    </location>
</feature>
<evidence type="ECO:0000256" key="1">
    <source>
        <dbReference type="SAM" id="MobiDB-lite"/>
    </source>
</evidence>
<organism evidence="2 3">
    <name type="scientific">Blattamonas nauphoetae</name>
    <dbReference type="NCBI Taxonomy" id="2049346"/>
    <lineage>
        <taxon>Eukaryota</taxon>
        <taxon>Metamonada</taxon>
        <taxon>Preaxostyla</taxon>
        <taxon>Oxymonadida</taxon>
        <taxon>Blattamonas</taxon>
    </lineage>
</organism>
<reference evidence="2 3" key="1">
    <citation type="journal article" date="2022" name="bioRxiv">
        <title>Genomics of Preaxostyla Flagellates Illuminates Evolutionary Transitions and the Path Towards Mitochondrial Loss.</title>
        <authorList>
            <person name="Novak L.V.F."/>
            <person name="Treitli S.C."/>
            <person name="Pyrih J."/>
            <person name="Halakuc P."/>
            <person name="Pipaliya S.V."/>
            <person name="Vacek V."/>
            <person name="Brzon O."/>
            <person name="Soukal P."/>
            <person name="Eme L."/>
            <person name="Dacks J.B."/>
            <person name="Karnkowska A."/>
            <person name="Elias M."/>
            <person name="Hampl V."/>
        </authorList>
    </citation>
    <scope>NUCLEOTIDE SEQUENCE [LARGE SCALE GENOMIC DNA]</scope>
    <source>
        <strain evidence="2">NAU3</strain>
        <tissue evidence="2">Gut</tissue>
    </source>
</reference>
<dbReference type="EMBL" id="JARBJD010000002">
    <property type="protein sequence ID" value="KAK2964509.1"/>
    <property type="molecule type" value="Genomic_DNA"/>
</dbReference>
<evidence type="ECO:0000313" key="3">
    <source>
        <dbReference type="Proteomes" id="UP001281761"/>
    </source>
</evidence>
<keyword evidence="3" id="KW-1185">Reference proteome</keyword>